<comment type="caution">
    <text evidence="1">The sequence shown here is derived from an EMBL/GenBank/DDBJ whole genome shotgun (WGS) entry which is preliminary data.</text>
</comment>
<dbReference type="AlphaFoldDB" id="A0A151UG07"/>
<reference evidence="1" key="1">
    <citation type="journal article" date="2012" name="Nat. Biotechnol.">
        <title>Draft genome sequence of pigeonpea (Cajanus cajan), an orphan legume crop of resource-poor farmers.</title>
        <authorList>
            <person name="Varshney R.K."/>
            <person name="Chen W."/>
            <person name="Li Y."/>
            <person name="Bharti A.K."/>
            <person name="Saxena R.K."/>
            <person name="Schlueter J.A."/>
            <person name="Donoghue M.T."/>
            <person name="Azam S."/>
            <person name="Fan G."/>
            <person name="Whaley A.M."/>
            <person name="Farmer A.D."/>
            <person name="Sheridan J."/>
            <person name="Iwata A."/>
            <person name="Tuteja R."/>
            <person name="Penmetsa R.V."/>
            <person name="Wu W."/>
            <person name="Upadhyaya H.D."/>
            <person name="Yang S.P."/>
            <person name="Shah T."/>
            <person name="Saxena K.B."/>
            <person name="Michael T."/>
            <person name="McCombie W.R."/>
            <person name="Yang B."/>
            <person name="Zhang G."/>
            <person name="Yang H."/>
            <person name="Wang J."/>
            <person name="Spillane C."/>
            <person name="Cook D.R."/>
            <person name="May G.D."/>
            <person name="Xu X."/>
            <person name="Jackson S.A."/>
        </authorList>
    </citation>
    <scope>NUCLEOTIDE SEQUENCE [LARGE SCALE GENOMIC DNA]</scope>
</reference>
<dbReference type="OMA" id="QSEEIQX"/>
<gene>
    <name evidence="1" type="ORF">KK1_048347</name>
</gene>
<sequence length="74" mass="8174">MEQCKQGKSAKWIRNLGKRIGLRGGHEGPSPELVRNGPFWASSPGVEQSNKNWYGQGESNYLIKTKHCDAPCGC</sequence>
<accession>A0A151UG07</accession>
<name>A0A151UG07_CAJCA</name>
<evidence type="ECO:0000313" key="2">
    <source>
        <dbReference type="Proteomes" id="UP000075243"/>
    </source>
</evidence>
<dbReference type="Proteomes" id="UP000075243">
    <property type="component" value="Unassembled WGS sequence"/>
</dbReference>
<dbReference type="EMBL" id="AGCT01046066">
    <property type="protein sequence ID" value="KYP78237.1"/>
    <property type="molecule type" value="Genomic_DNA"/>
</dbReference>
<protein>
    <submittedName>
        <fullName evidence="1">Uncharacterized protein</fullName>
    </submittedName>
</protein>
<evidence type="ECO:0000313" key="1">
    <source>
        <dbReference type="EMBL" id="KYP78237.1"/>
    </source>
</evidence>
<keyword evidence="2" id="KW-1185">Reference proteome</keyword>
<proteinExistence type="predicted"/>
<dbReference type="Gramene" id="C.cajan_44381.t">
    <property type="protein sequence ID" value="C.cajan_44381.t"/>
    <property type="gene ID" value="C.cajan_44381"/>
</dbReference>
<organism evidence="1 2">
    <name type="scientific">Cajanus cajan</name>
    <name type="common">Pigeon pea</name>
    <name type="synonym">Cajanus indicus</name>
    <dbReference type="NCBI Taxonomy" id="3821"/>
    <lineage>
        <taxon>Eukaryota</taxon>
        <taxon>Viridiplantae</taxon>
        <taxon>Streptophyta</taxon>
        <taxon>Embryophyta</taxon>
        <taxon>Tracheophyta</taxon>
        <taxon>Spermatophyta</taxon>
        <taxon>Magnoliopsida</taxon>
        <taxon>eudicotyledons</taxon>
        <taxon>Gunneridae</taxon>
        <taxon>Pentapetalae</taxon>
        <taxon>rosids</taxon>
        <taxon>fabids</taxon>
        <taxon>Fabales</taxon>
        <taxon>Fabaceae</taxon>
        <taxon>Papilionoideae</taxon>
        <taxon>50 kb inversion clade</taxon>
        <taxon>NPAAA clade</taxon>
        <taxon>indigoferoid/millettioid clade</taxon>
        <taxon>Phaseoleae</taxon>
        <taxon>Cajanus</taxon>
    </lineage>
</organism>